<dbReference type="STRING" id="349102.Rsph17025_0107"/>
<evidence type="ECO:0000256" key="1">
    <source>
        <dbReference type="SAM" id="MobiDB-lite"/>
    </source>
</evidence>
<dbReference type="KEGG" id="rsq:Rsph17025_0107"/>
<feature type="compositionally biased region" description="Polar residues" evidence="1">
    <location>
        <begin position="177"/>
        <end position="187"/>
    </location>
</feature>
<accession>A4WNQ4</accession>
<proteinExistence type="predicted"/>
<dbReference type="EMBL" id="CP000661">
    <property type="protein sequence ID" value="ABP69018.1"/>
    <property type="molecule type" value="Genomic_DNA"/>
</dbReference>
<organism evidence="2">
    <name type="scientific">Cereibacter sphaeroides (strain ATCC 17025 / ATH 2.4.3)</name>
    <name type="common">Rhodobacter sphaeroides</name>
    <dbReference type="NCBI Taxonomy" id="349102"/>
    <lineage>
        <taxon>Bacteria</taxon>
        <taxon>Pseudomonadati</taxon>
        <taxon>Pseudomonadota</taxon>
        <taxon>Alphaproteobacteria</taxon>
        <taxon>Rhodobacterales</taxon>
        <taxon>Paracoccaceae</taxon>
        <taxon>Cereibacter</taxon>
    </lineage>
</organism>
<reference evidence="2" key="1">
    <citation type="submission" date="2007-04" db="EMBL/GenBank/DDBJ databases">
        <title>Complete sequence of chromosome of Rhodobacter sphaeroides ATCC 17025.</title>
        <authorList>
            <consortium name="US DOE Joint Genome Institute"/>
            <person name="Copeland A."/>
            <person name="Lucas S."/>
            <person name="Lapidus A."/>
            <person name="Barry K."/>
            <person name="Detter J.C."/>
            <person name="Glavina del Rio T."/>
            <person name="Hammon N."/>
            <person name="Israni S."/>
            <person name="Dalin E."/>
            <person name="Tice H."/>
            <person name="Pitluck S."/>
            <person name="Chertkov O."/>
            <person name="Brettin T."/>
            <person name="Bruce D."/>
            <person name="Han C."/>
            <person name="Schmutz J."/>
            <person name="Larimer F."/>
            <person name="Land M."/>
            <person name="Hauser L."/>
            <person name="Kyrpides N."/>
            <person name="Kim E."/>
            <person name="Richardson P."/>
            <person name="Mackenzie C."/>
            <person name="Choudhary M."/>
            <person name="Donohue T.J."/>
            <person name="Kaplan S."/>
        </authorList>
    </citation>
    <scope>NUCLEOTIDE SEQUENCE [LARGE SCALE GENOMIC DNA]</scope>
    <source>
        <strain evidence="2">ATCC 17025</strain>
    </source>
</reference>
<dbReference type="HOGENOM" id="CLU_1446610_0_0_5"/>
<name>A4WNQ4_CERS5</name>
<feature type="region of interest" description="Disordered" evidence="1">
    <location>
        <begin position="149"/>
        <end position="187"/>
    </location>
</feature>
<dbReference type="BioCyc" id="RSPH349102:G1G8M-108-MONOMER"/>
<evidence type="ECO:0000313" key="2">
    <source>
        <dbReference type="EMBL" id="ABP69018.1"/>
    </source>
</evidence>
<dbReference type="AlphaFoldDB" id="A4WNQ4"/>
<protein>
    <submittedName>
        <fullName evidence="2">Uncharacterized protein</fullName>
    </submittedName>
</protein>
<sequence length="187" mass="20464">MADLLALNPEAPCQPAPTVRRCARIKREVVEVVARAVPVEPVPIISIDSDHLPPPFRAPWCERRPFAMSINSAEFGEDDPERLRCSGSQAVGRAMVGMAEGVQLSPHRDVREIAQLVLQWFAEDAGRYEETWARPSACARTADRASVTGCGWRSATRRSAPSGGFPHTTRYRLAKPQQRSGGTSSAT</sequence>
<gene>
    <name evidence="2" type="ordered locus">Rsph17025_0107</name>
</gene>